<dbReference type="InterPro" id="IPR009097">
    <property type="entry name" value="Cyclic_Pdiesterase"/>
</dbReference>
<evidence type="ECO:0000259" key="3">
    <source>
        <dbReference type="Pfam" id="PF02834"/>
    </source>
</evidence>
<dbReference type="NCBIfam" id="TIGR02258">
    <property type="entry name" value="2_5_ligase"/>
    <property type="match status" value="1"/>
</dbReference>
<feature type="short sequence motif" description="HXTX 1" evidence="2">
    <location>
        <begin position="40"/>
        <end position="43"/>
    </location>
</feature>
<dbReference type="InterPro" id="IPR014051">
    <property type="entry name" value="Phosphoesterase_HXTX"/>
</dbReference>
<evidence type="ECO:0000313" key="4">
    <source>
        <dbReference type="EMBL" id="OLN32830.1"/>
    </source>
</evidence>
<dbReference type="RefSeq" id="WP_075364011.1">
    <property type="nucleotide sequence ID" value="NZ_MLBF01000006.1"/>
</dbReference>
<dbReference type="PANTHER" id="PTHR35561">
    <property type="entry name" value="RNA 2',3'-CYCLIC PHOSPHODIESTERASE"/>
    <property type="match status" value="1"/>
</dbReference>
<dbReference type="EC" id="3.1.4.58" evidence="2"/>
<dbReference type="GO" id="GO:0008664">
    <property type="term" value="F:RNA 2',3'-cyclic 3'-phosphodiesterase activity"/>
    <property type="evidence" value="ECO:0007669"/>
    <property type="project" value="UniProtKB-EC"/>
</dbReference>
<dbReference type="AlphaFoldDB" id="A0A1Q8R0B5"/>
<dbReference type="Pfam" id="PF02834">
    <property type="entry name" value="LigT_PEase"/>
    <property type="match status" value="2"/>
</dbReference>
<dbReference type="PANTHER" id="PTHR35561:SF1">
    <property type="entry name" value="RNA 2',3'-CYCLIC PHOSPHODIESTERASE"/>
    <property type="match status" value="1"/>
</dbReference>
<accession>A0A1Q8R0B5</accession>
<comment type="similarity">
    <text evidence="2">Belongs to the 2H phosphoesterase superfamily. ThpR family.</text>
</comment>
<protein>
    <recommendedName>
        <fullName evidence="2">RNA 2',3'-cyclic phosphodiesterase</fullName>
        <shortName evidence="2">RNA 2',3'-CPDase</shortName>
        <ecNumber evidence="2">3.1.4.58</ecNumber>
    </recommendedName>
</protein>
<feature type="active site" description="Proton acceptor" evidence="2">
    <location>
        <position position="127"/>
    </location>
</feature>
<proteinExistence type="inferred from homology"/>
<feature type="domain" description="Phosphoesterase HXTX" evidence="3">
    <location>
        <begin position="7"/>
        <end position="91"/>
    </location>
</feature>
<reference evidence="4 5" key="1">
    <citation type="submission" date="2016-09" db="EMBL/GenBank/DDBJ databases">
        <title>Complete genome of Desulfosporosinus sp. OL.</title>
        <authorList>
            <person name="Mardanov A."/>
            <person name="Beletsky A."/>
            <person name="Panova A."/>
            <person name="Karnachuk O."/>
            <person name="Ravin N."/>
        </authorList>
    </citation>
    <scope>NUCLEOTIDE SEQUENCE [LARGE SCALE GENOMIC DNA]</scope>
    <source>
        <strain evidence="4 5">OL</strain>
    </source>
</reference>
<dbReference type="GO" id="GO:0016874">
    <property type="term" value="F:ligase activity"/>
    <property type="evidence" value="ECO:0007669"/>
    <property type="project" value="UniProtKB-KW"/>
</dbReference>
<organism evidence="4 5">
    <name type="scientific">Desulfosporosinus metallidurans</name>
    <dbReference type="NCBI Taxonomy" id="1888891"/>
    <lineage>
        <taxon>Bacteria</taxon>
        <taxon>Bacillati</taxon>
        <taxon>Bacillota</taxon>
        <taxon>Clostridia</taxon>
        <taxon>Eubacteriales</taxon>
        <taxon>Desulfitobacteriaceae</taxon>
        <taxon>Desulfosporosinus</taxon>
    </lineage>
</organism>
<dbReference type="EMBL" id="MLBF01000006">
    <property type="protein sequence ID" value="OLN32830.1"/>
    <property type="molecule type" value="Genomic_DNA"/>
</dbReference>
<dbReference type="InterPro" id="IPR004175">
    <property type="entry name" value="RNA_CPDase"/>
</dbReference>
<keyword evidence="1 2" id="KW-0378">Hydrolase</keyword>
<dbReference type="GO" id="GO:0004113">
    <property type="term" value="F:2',3'-cyclic-nucleotide 3'-phosphodiesterase activity"/>
    <property type="evidence" value="ECO:0007669"/>
    <property type="project" value="InterPro"/>
</dbReference>
<comment type="caution">
    <text evidence="4">The sequence shown here is derived from an EMBL/GenBank/DDBJ whole genome shotgun (WGS) entry which is preliminary data.</text>
</comment>
<feature type="short sequence motif" description="HXTX 2" evidence="2">
    <location>
        <begin position="127"/>
        <end position="130"/>
    </location>
</feature>
<comment type="catalytic activity">
    <reaction evidence="2">
        <text>a 3'-end 2',3'-cyclophospho-ribonucleotide-RNA + H2O = a 3'-end 2'-phospho-ribonucleotide-RNA + H(+)</text>
        <dbReference type="Rhea" id="RHEA:11828"/>
        <dbReference type="Rhea" id="RHEA-COMP:10464"/>
        <dbReference type="Rhea" id="RHEA-COMP:17353"/>
        <dbReference type="ChEBI" id="CHEBI:15377"/>
        <dbReference type="ChEBI" id="CHEBI:15378"/>
        <dbReference type="ChEBI" id="CHEBI:83064"/>
        <dbReference type="ChEBI" id="CHEBI:173113"/>
        <dbReference type="EC" id="3.1.4.58"/>
    </reaction>
</comment>
<dbReference type="Proteomes" id="UP000186102">
    <property type="component" value="Unassembled WGS sequence"/>
</dbReference>
<dbReference type="Gene3D" id="3.90.1140.10">
    <property type="entry name" value="Cyclic phosphodiesterase"/>
    <property type="match status" value="1"/>
</dbReference>
<dbReference type="SUPFAM" id="SSF55144">
    <property type="entry name" value="LigT-like"/>
    <property type="match status" value="1"/>
</dbReference>
<dbReference type="STRING" id="1888891.DSOL_1276"/>
<sequence length="183" mass="20952">MRLFIGIELPDAIKQTLLEFQSELRHHGVDGLWKSEENFHITLEFLGELDHNALPIITETLSKGVRKHSRFMLSIGGLGAFPSFKRPHTLWTGVGGSLSELDQLRDEIHTELAKNGFILEDRKFKPHITLASRPKLYDIDLSVFHTKKLGEFIVKEVVLFESRAIGGKRTYMNLYSTSLYPQF</sequence>
<evidence type="ECO:0000256" key="1">
    <source>
        <dbReference type="ARBA" id="ARBA00022801"/>
    </source>
</evidence>
<keyword evidence="5" id="KW-1185">Reference proteome</keyword>
<name>A0A1Q8R0B5_9FIRM</name>
<dbReference type="OrthoDB" id="9789350at2"/>
<dbReference type="HAMAP" id="MF_01940">
    <property type="entry name" value="RNA_CPDase"/>
    <property type="match status" value="1"/>
</dbReference>
<evidence type="ECO:0000256" key="2">
    <source>
        <dbReference type="HAMAP-Rule" id="MF_01940"/>
    </source>
</evidence>
<feature type="active site" description="Proton donor" evidence="2">
    <location>
        <position position="40"/>
    </location>
</feature>
<keyword evidence="4" id="KW-0436">Ligase</keyword>
<feature type="domain" description="Phosphoesterase HXTX" evidence="3">
    <location>
        <begin position="100"/>
        <end position="162"/>
    </location>
</feature>
<comment type="function">
    <text evidence="2">Hydrolyzes RNA 2',3'-cyclic phosphodiester to an RNA 2'-phosphomonoester.</text>
</comment>
<gene>
    <name evidence="4" type="ORF">DSOL_1276</name>
</gene>
<evidence type="ECO:0000313" key="5">
    <source>
        <dbReference type="Proteomes" id="UP000186102"/>
    </source>
</evidence>